<keyword evidence="4 7" id="KW-0812">Transmembrane</keyword>
<comment type="similarity">
    <text evidence="2">Belongs to the DoxX family.</text>
</comment>
<evidence type="ECO:0000313" key="9">
    <source>
        <dbReference type="Proteomes" id="UP000823598"/>
    </source>
</evidence>
<accession>A0A9D9IQ37</accession>
<dbReference type="GO" id="GO:0005886">
    <property type="term" value="C:plasma membrane"/>
    <property type="evidence" value="ECO:0007669"/>
    <property type="project" value="UniProtKB-SubCell"/>
</dbReference>
<proteinExistence type="inferred from homology"/>
<dbReference type="Pfam" id="PF07681">
    <property type="entry name" value="DoxX"/>
    <property type="match status" value="1"/>
</dbReference>
<dbReference type="EMBL" id="JADIMC010000058">
    <property type="protein sequence ID" value="MBO8476325.1"/>
    <property type="molecule type" value="Genomic_DNA"/>
</dbReference>
<keyword evidence="3" id="KW-1003">Cell membrane</keyword>
<dbReference type="AlphaFoldDB" id="A0A9D9IQ37"/>
<dbReference type="PANTHER" id="PTHR33452">
    <property type="entry name" value="OXIDOREDUCTASE CATD-RELATED"/>
    <property type="match status" value="1"/>
</dbReference>
<name>A0A9D9IQ37_9BACT</name>
<evidence type="ECO:0000313" key="8">
    <source>
        <dbReference type="EMBL" id="MBO8476325.1"/>
    </source>
</evidence>
<evidence type="ECO:0000256" key="1">
    <source>
        <dbReference type="ARBA" id="ARBA00004651"/>
    </source>
</evidence>
<dbReference type="Proteomes" id="UP000823598">
    <property type="component" value="Unassembled WGS sequence"/>
</dbReference>
<comment type="subcellular location">
    <subcellularLocation>
        <location evidence="1">Cell membrane</location>
        <topology evidence="1">Multi-pass membrane protein</topology>
    </subcellularLocation>
</comment>
<evidence type="ECO:0000256" key="6">
    <source>
        <dbReference type="ARBA" id="ARBA00023136"/>
    </source>
</evidence>
<gene>
    <name evidence="8" type="ORF">IAB88_04965</name>
</gene>
<feature type="transmembrane region" description="Helical" evidence="7">
    <location>
        <begin position="127"/>
        <end position="145"/>
    </location>
</feature>
<sequence length="169" mass="19191">MNRKIRKFFIIGAYRSYGNLARFFMRMFAGILFMQFGIRQIANYDFFSEMFPSMLGMGSEMTLIVMIVIELFFSALVIFGFVTRIAAVPPMVSMIVAEYYLLAGNIIDLSAQQVTQSGVFASMQMGYVPIMFVGMFFFIVLAGPGKISVDYLLSLYFANKNNLNELKNI</sequence>
<comment type="caution">
    <text evidence="8">The sequence shown here is derived from an EMBL/GenBank/DDBJ whole genome shotgun (WGS) entry which is preliminary data.</text>
</comment>
<evidence type="ECO:0000256" key="3">
    <source>
        <dbReference type="ARBA" id="ARBA00022475"/>
    </source>
</evidence>
<dbReference type="InterPro" id="IPR051907">
    <property type="entry name" value="DoxX-like_oxidoreductase"/>
</dbReference>
<evidence type="ECO:0000256" key="5">
    <source>
        <dbReference type="ARBA" id="ARBA00022989"/>
    </source>
</evidence>
<feature type="transmembrane region" description="Helical" evidence="7">
    <location>
        <begin position="61"/>
        <end position="81"/>
    </location>
</feature>
<keyword evidence="5 7" id="KW-1133">Transmembrane helix</keyword>
<reference evidence="8" key="1">
    <citation type="submission" date="2020-10" db="EMBL/GenBank/DDBJ databases">
        <authorList>
            <person name="Gilroy R."/>
        </authorList>
    </citation>
    <scope>NUCLEOTIDE SEQUENCE</scope>
    <source>
        <strain evidence="8">6919</strain>
    </source>
</reference>
<organism evidence="8 9">
    <name type="scientific">Candidatus Limisoma faecipullorum</name>
    <dbReference type="NCBI Taxonomy" id="2840854"/>
    <lineage>
        <taxon>Bacteria</taxon>
        <taxon>Pseudomonadati</taxon>
        <taxon>Bacteroidota</taxon>
        <taxon>Bacteroidia</taxon>
        <taxon>Bacteroidales</taxon>
        <taxon>Candidatus Limisoma</taxon>
    </lineage>
</organism>
<dbReference type="PANTHER" id="PTHR33452:SF1">
    <property type="entry name" value="INNER MEMBRANE PROTEIN YPHA-RELATED"/>
    <property type="match status" value="1"/>
</dbReference>
<evidence type="ECO:0000256" key="7">
    <source>
        <dbReference type="SAM" id="Phobius"/>
    </source>
</evidence>
<protein>
    <submittedName>
        <fullName evidence="8">DoxX family protein</fullName>
    </submittedName>
</protein>
<feature type="transmembrane region" description="Helical" evidence="7">
    <location>
        <begin position="88"/>
        <end position="107"/>
    </location>
</feature>
<feature type="transmembrane region" description="Helical" evidence="7">
    <location>
        <begin position="20"/>
        <end position="41"/>
    </location>
</feature>
<reference evidence="8" key="2">
    <citation type="journal article" date="2021" name="PeerJ">
        <title>Extensive microbial diversity within the chicken gut microbiome revealed by metagenomics and culture.</title>
        <authorList>
            <person name="Gilroy R."/>
            <person name="Ravi A."/>
            <person name="Getino M."/>
            <person name="Pursley I."/>
            <person name="Horton D.L."/>
            <person name="Alikhan N.F."/>
            <person name="Baker D."/>
            <person name="Gharbi K."/>
            <person name="Hall N."/>
            <person name="Watson M."/>
            <person name="Adriaenssens E.M."/>
            <person name="Foster-Nyarko E."/>
            <person name="Jarju S."/>
            <person name="Secka A."/>
            <person name="Antonio M."/>
            <person name="Oren A."/>
            <person name="Chaudhuri R.R."/>
            <person name="La Ragione R."/>
            <person name="Hildebrand F."/>
            <person name="Pallen M.J."/>
        </authorList>
    </citation>
    <scope>NUCLEOTIDE SEQUENCE</scope>
    <source>
        <strain evidence="8">6919</strain>
    </source>
</reference>
<evidence type="ECO:0000256" key="2">
    <source>
        <dbReference type="ARBA" id="ARBA00006679"/>
    </source>
</evidence>
<evidence type="ECO:0000256" key="4">
    <source>
        <dbReference type="ARBA" id="ARBA00022692"/>
    </source>
</evidence>
<dbReference type="InterPro" id="IPR032808">
    <property type="entry name" value="DoxX"/>
</dbReference>
<keyword evidence="6 7" id="KW-0472">Membrane</keyword>